<keyword evidence="2" id="KW-0808">Transferase</keyword>
<evidence type="ECO:0000259" key="4">
    <source>
        <dbReference type="Pfam" id="PF13579"/>
    </source>
</evidence>
<dbReference type="InterPro" id="IPR050194">
    <property type="entry name" value="Glycosyltransferase_grp1"/>
</dbReference>
<dbReference type="SUPFAM" id="SSF53756">
    <property type="entry name" value="UDP-Glycosyltransferase/glycogen phosphorylase"/>
    <property type="match status" value="1"/>
</dbReference>
<evidence type="ECO:0000259" key="3">
    <source>
        <dbReference type="Pfam" id="PF00534"/>
    </source>
</evidence>
<reference evidence="5" key="1">
    <citation type="journal article" date="2014" name="Int. J. Syst. Evol. Microbiol.">
        <title>Complete genome sequence of Corynebacterium casei LMG S-19264T (=DSM 44701T), isolated from a smear-ripened cheese.</title>
        <authorList>
            <consortium name="US DOE Joint Genome Institute (JGI-PGF)"/>
            <person name="Walter F."/>
            <person name="Albersmeier A."/>
            <person name="Kalinowski J."/>
            <person name="Ruckert C."/>
        </authorList>
    </citation>
    <scope>NUCLEOTIDE SEQUENCE</scope>
    <source>
        <strain evidence="5">CGMCC 1.14988</strain>
    </source>
</reference>
<dbReference type="EMBL" id="BMHA01000005">
    <property type="protein sequence ID" value="GGI05985.1"/>
    <property type="molecule type" value="Genomic_DNA"/>
</dbReference>
<protein>
    <submittedName>
        <fullName evidence="5">Glycosyltransferase WbuB</fullName>
    </submittedName>
</protein>
<dbReference type="Pfam" id="PF00534">
    <property type="entry name" value="Glycos_transf_1"/>
    <property type="match status" value="1"/>
</dbReference>
<sequence>MTLARLLRALARRATTDPVGAANLVVTRVRDEPAHVLVRVLGMLPTAARRRLVVPLRTVGRLVALVAPHAGWPLLLQLVALDLAGERDAAVAVATRRGERLSATGRLTVAGWLAEVERPHPALALVEPLAAVPRVQRVRGRIRWRAGHWEAARDELTAALDADPRPTTRRTLHRVAEDLRALEPGWLPSVGRLARQAPRPGRAVHLLNNALPQVQAGYTLRAHRVALAQRDQGIDPVMVTKLGFPWRQGLADAGERDVVDGIPYVHVPDPGGDTVFGTAERVERSVARTGPVVAALRPAVLHPTTPYDNAQVMLALGRALDVPVVYEVRGFLEETWLSRHPGVRGLEQVDRYRRMRATEGWCAAQADHVVTLGEAMKADLVRRGVEARRITVVPNAVDTDVFRPQGRGGPVRDRLGLPEGRVLLGYISSLVPYEGVEVLLRGVRHLLDRGRDVAVVVVGDGTARAGWEHEAAELGLGERATFTGRVPHEEIQAFYEAIDVFVVPRRDERVCRNVTPLKPVEAMALERCVVVSDLPALAEMVEEGVTGRTFRAEDPVDLADVVEPLLDDPGTRARFGRAARGRVVAERTWAANGRRYAEIYRALGG</sequence>
<proteinExistence type="predicted"/>
<dbReference type="RefSeq" id="WP_130648634.1">
    <property type="nucleotide sequence ID" value="NZ_BMHA01000005.1"/>
</dbReference>
<comment type="caution">
    <text evidence="5">The sequence shown here is derived from an EMBL/GenBank/DDBJ whole genome shotgun (WGS) entry which is preliminary data.</text>
</comment>
<dbReference type="OrthoDB" id="509705at2"/>
<accession>A0A8J3AAA0</accession>
<organism evidence="5 6">
    <name type="scientific">Egicoccus halophilus</name>
    <dbReference type="NCBI Taxonomy" id="1670830"/>
    <lineage>
        <taxon>Bacteria</taxon>
        <taxon>Bacillati</taxon>
        <taxon>Actinomycetota</taxon>
        <taxon>Nitriliruptoria</taxon>
        <taxon>Egicoccales</taxon>
        <taxon>Egicoccaceae</taxon>
        <taxon>Egicoccus</taxon>
    </lineage>
</organism>
<gene>
    <name evidence="5" type="ORF">GCM10011354_16840</name>
</gene>
<dbReference type="GO" id="GO:1901137">
    <property type="term" value="P:carbohydrate derivative biosynthetic process"/>
    <property type="evidence" value="ECO:0007669"/>
    <property type="project" value="UniProtKB-ARBA"/>
</dbReference>
<dbReference type="GO" id="GO:0016757">
    <property type="term" value="F:glycosyltransferase activity"/>
    <property type="evidence" value="ECO:0007669"/>
    <property type="project" value="UniProtKB-KW"/>
</dbReference>
<name>A0A8J3AAA0_9ACTN</name>
<keyword evidence="6" id="KW-1185">Reference proteome</keyword>
<keyword evidence="1" id="KW-0328">Glycosyltransferase</keyword>
<dbReference type="InterPro" id="IPR028098">
    <property type="entry name" value="Glyco_trans_4-like_N"/>
</dbReference>
<dbReference type="Pfam" id="PF13579">
    <property type="entry name" value="Glyco_trans_4_4"/>
    <property type="match status" value="1"/>
</dbReference>
<feature type="domain" description="Glycosyltransferase subfamily 4-like N-terminal" evidence="4">
    <location>
        <begin position="217"/>
        <end position="395"/>
    </location>
</feature>
<dbReference type="AlphaFoldDB" id="A0A8J3AAA0"/>
<reference evidence="5" key="2">
    <citation type="submission" date="2020-09" db="EMBL/GenBank/DDBJ databases">
        <authorList>
            <person name="Sun Q."/>
            <person name="Zhou Y."/>
        </authorList>
    </citation>
    <scope>NUCLEOTIDE SEQUENCE</scope>
    <source>
        <strain evidence="5">CGMCC 1.14988</strain>
    </source>
</reference>
<dbReference type="Gene3D" id="3.40.50.2000">
    <property type="entry name" value="Glycogen Phosphorylase B"/>
    <property type="match status" value="2"/>
</dbReference>
<dbReference type="PANTHER" id="PTHR45947">
    <property type="entry name" value="SULFOQUINOVOSYL TRANSFERASE SQD2"/>
    <property type="match status" value="1"/>
</dbReference>
<evidence type="ECO:0000313" key="5">
    <source>
        <dbReference type="EMBL" id="GGI05985.1"/>
    </source>
</evidence>
<evidence type="ECO:0000256" key="1">
    <source>
        <dbReference type="ARBA" id="ARBA00022676"/>
    </source>
</evidence>
<evidence type="ECO:0000256" key="2">
    <source>
        <dbReference type="ARBA" id="ARBA00022679"/>
    </source>
</evidence>
<dbReference type="Proteomes" id="UP000650511">
    <property type="component" value="Unassembled WGS sequence"/>
</dbReference>
<evidence type="ECO:0000313" key="6">
    <source>
        <dbReference type="Proteomes" id="UP000650511"/>
    </source>
</evidence>
<dbReference type="InterPro" id="IPR001296">
    <property type="entry name" value="Glyco_trans_1"/>
</dbReference>
<dbReference type="PANTHER" id="PTHR45947:SF3">
    <property type="entry name" value="SULFOQUINOVOSYL TRANSFERASE SQD2"/>
    <property type="match status" value="1"/>
</dbReference>
<feature type="domain" description="Glycosyl transferase family 1" evidence="3">
    <location>
        <begin position="412"/>
        <end position="581"/>
    </location>
</feature>
<dbReference type="CDD" id="cd03801">
    <property type="entry name" value="GT4_PimA-like"/>
    <property type="match status" value="1"/>
</dbReference>